<evidence type="ECO:0000313" key="6">
    <source>
        <dbReference type="Proteomes" id="UP001234880"/>
    </source>
</evidence>
<feature type="region of interest" description="Disordered" evidence="3">
    <location>
        <begin position="186"/>
        <end position="236"/>
    </location>
</feature>
<dbReference type="PROSITE" id="PS50977">
    <property type="entry name" value="HTH_TETR_2"/>
    <property type="match status" value="1"/>
</dbReference>
<evidence type="ECO:0000256" key="1">
    <source>
        <dbReference type="ARBA" id="ARBA00023125"/>
    </source>
</evidence>
<proteinExistence type="predicted"/>
<gene>
    <name evidence="5" type="ORF">JOF35_005312</name>
</gene>
<dbReference type="PANTHER" id="PTHR47752">
    <property type="entry name" value="HTH-TYPE TRANSCRIPTIONAL REPRESSOR FABR"/>
    <property type="match status" value="1"/>
</dbReference>
<dbReference type="InterPro" id="IPR001647">
    <property type="entry name" value="HTH_TetR"/>
</dbReference>
<dbReference type="PANTHER" id="PTHR47752:SF1">
    <property type="entry name" value="HTH-TYPE TRANSCRIPTIONAL REPRESSOR FABR"/>
    <property type="match status" value="1"/>
</dbReference>
<keyword evidence="6" id="KW-1185">Reference proteome</keyword>
<dbReference type="Pfam" id="PF00440">
    <property type="entry name" value="TetR_N"/>
    <property type="match status" value="1"/>
</dbReference>
<comment type="caution">
    <text evidence="5">The sequence shown here is derived from an EMBL/GenBank/DDBJ whole genome shotgun (WGS) entry which is preliminary data.</text>
</comment>
<evidence type="ECO:0000313" key="5">
    <source>
        <dbReference type="EMBL" id="MDP9612974.1"/>
    </source>
</evidence>
<accession>A0ABT9KX01</accession>
<protein>
    <submittedName>
        <fullName evidence="5">AcrR family transcriptional regulator</fullName>
    </submittedName>
</protein>
<dbReference type="EMBL" id="JAURUE010000002">
    <property type="protein sequence ID" value="MDP9612974.1"/>
    <property type="molecule type" value="Genomic_DNA"/>
</dbReference>
<reference evidence="5 6" key="1">
    <citation type="submission" date="2023-07" db="EMBL/GenBank/DDBJ databases">
        <title>Sequencing the genomes of 1000 actinobacteria strains.</title>
        <authorList>
            <person name="Klenk H.-P."/>
        </authorList>
    </citation>
    <scope>NUCLEOTIDE SEQUENCE [LARGE SCALE GENOMIC DNA]</scope>
    <source>
        <strain evidence="5 6">DSM 41600</strain>
    </source>
</reference>
<dbReference type="InterPro" id="IPR009057">
    <property type="entry name" value="Homeodomain-like_sf"/>
</dbReference>
<dbReference type="Gene3D" id="1.10.10.60">
    <property type="entry name" value="Homeodomain-like"/>
    <property type="match status" value="1"/>
</dbReference>
<dbReference type="RefSeq" id="WP_253371443.1">
    <property type="nucleotide sequence ID" value="NZ_JAURUE010000002.1"/>
</dbReference>
<dbReference type="SUPFAM" id="SSF46689">
    <property type="entry name" value="Homeodomain-like"/>
    <property type="match status" value="1"/>
</dbReference>
<evidence type="ECO:0000256" key="2">
    <source>
        <dbReference type="PROSITE-ProRule" id="PRU00335"/>
    </source>
</evidence>
<dbReference type="Gene3D" id="1.10.357.10">
    <property type="entry name" value="Tetracycline Repressor, domain 2"/>
    <property type="match status" value="1"/>
</dbReference>
<dbReference type="InterPro" id="IPR050692">
    <property type="entry name" value="HTH_transcr_repressor_FabR"/>
</dbReference>
<evidence type="ECO:0000256" key="3">
    <source>
        <dbReference type="SAM" id="MobiDB-lite"/>
    </source>
</evidence>
<keyword evidence="1 2" id="KW-0238">DNA-binding</keyword>
<evidence type="ECO:0000259" key="4">
    <source>
        <dbReference type="PROSITE" id="PS50977"/>
    </source>
</evidence>
<dbReference type="Proteomes" id="UP001234880">
    <property type="component" value="Unassembled WGS sequence"/>
</dbReference>
<feature type="domain" description="HTH tetR-type" evidence="4">
    <location>
        <begin position="13"/>
        <end position="73"/>
    </location>
</feature>
<sequence>MSHTSGVRQAQKAKTRRALMDAALRLLEDQSLSSLGLREVTRAVGVAPAAFYRHFRDLSDLGVTLVEECLGSLHHMIRAILADQDGDEERIDATVEAVAEHVRRYPAHIRFIARERHGGVRAVREAIAAELGGFADEVAAAFAPSLSPEGWPPEDVRMLAELYVDHMVMTATAFLEAQAAARGVPGAGPRVGQAEPGAVQEEARGGQDEIGVDRPGPLADPRGARPGRSEDERRVAATARKQLLLISLGRRHWRDG</sequence>
<feature type="DNA-binding region" description="H-T-H motif" evidence="2">
    <location>
        <begin position="36"/>
        <end position="55"/>
    </location>
</feature>
<name>A0ABT9KX01_9ACTN</name>
<organism evidence="5 6">
    <name type="scientific">Streptomyces demainii</name>
    <dbReference type="NCBI Taxonomy" id="588122"/>
    <lineage>
        <taxon>Bacteria</taxon>
        <taxon>Bacillati</taxon>
        <taxon>Actinomycetota</taxon>
        <taxon>Actinomycetes</taxon>
        <taxon>Kitasatosporales</taxon>
        <taxon>Streptomycetaceae</taxon>
        <taxon>Streptomyces</taxon>
    </lineage>
</organism>